<sequence length="335" mass="37525">MRGLLKDLDEKKGGRWRYLMGAESIISGASAGLVSSIVTCPLDVVKTKLQAQGSFINTNSTLASYKGLTGSLKTIWREEGHRGLYRGLGPTIIGYLPTWAIYFTIYDAAKARLASLRPNHQETILSHVLAAMTAGAISTTATNPLWLIKTRFMAQRTHRDPTEERFRHTFDAFRRIYEKEGLRGFYRGLVPSLLGVTHVAIQFPLYEQIKLYYQKKYPDDLPSAQILVASACSKMLASLITYPHEVLRTRLQVHVLEKNGRNANCVVLSPNLLGQSKLVYPRVRDVFKAIMKNEGVLGLYHGMGVNLIRTVPSSALTILTYEQSMRYLTSLTRSA</sequence>
<feature type="transmembrane region" description="Helical" evidence="11">
    <location>
        <begin position="83"/>
        <end position="105"/>
    </location>
</feature>
<evidence type="ECO:0000256" key="11">
    <source>
        <dbReference type="SAM" id="Phobius"/>
    </source>
</evidence>
<dbReference type="OrthoDB" id="10266426at2759"/>
<dbReference type="PROSITE" id="PS50920">
    <property type="entry name" value="SOLCAR"/>
    <property type="match status" value="3"/>
</dbReference>
<dbReference type="Pfam" id="PF00153">
    <property type="entry name" value="Mito_carr"/>
    <property type="match status" value="3"/>
</dbReference>
<dbReference type="Proteomes" id="UP000765509">
    <property type="component" value="Unassembled WGS sequence"/>
</dbReference>
<comment type="caution">
    <text evidence="12">The sequence shown here is derived from an EMBL/GenBank/DDBJ whole genome shotgun (WGS) entry which is preliminary data.</text>
</comment>
<organism evidence="12 13">
    <name type="scientific">Austropuccinia psidii MF-1</name>
    <dbReference type="NCBI Taxonomy" id="1389203"/>
    <lineage>
        <taxon>Eukaryota</taxon>
        <taxon>Fungi</taxon>
        <taxon>Dikarya</taxon>
        <taxon>Basidiomycota</taxon>
        <taxon>Pucciniomycotina</taxon>
        <taxon>Pucciniomycetes</taxon>
        <taxon>Pucciniales</taxon>
        <taxon>Sphaerophragmiaceae</taxon>
        <taxon>Austropuccinia</taxon>
    </lineage>
</organism>
<evidence type="ECO:0000256" key="4">
    <source>
        <dbReference type="ARBA" id="ARBA00022692"/>
    </source>
</evidence>
<dbReference type="GO" id="GO:0015215">
    <property type="term" value="F:nucleotide transmembrane transporter activity"/>
    <property type="evidence" value="ECO:0007669"/>
    <property type="project" value="UniProtKB-ARBA"/>
</dbReference>
<evidence type="ECO:0000256" key="3">
    <source>
        <dbReference type="ARBA" id="ARBA00022448"/>
    </source>
</evidence>
<keyword evidence="3 10" id="KW-0813">Transport</keyword>
<dbReference type="Gene3D" id="1.50.40.10">
    <property type="entry name" value="Mitochondrial carrier domain"/>
    <property type="match status" value="1"/>
</dbReference>
<dbReference type="AlphaFoldDB" id="A0A9Q3BD39"/>
<comment type="subcellular location">
    <subcellularLocation>
        <location evidence="1">Mitochondrion membrane</location>
        <topology evidence="1">Multi-pass membrane protein</topology>
    </subcellularLocation>
</comment>
<comment type="similarity">
    <text evidence="2 10">Belongs to the mitochondrial carrier (TC 2.A.29) family.</text>
</comment>
<keyword evidence="6 11" id="KW-1133">Transmembrane helix</keyword>
<keyword evidence="8 9" id="KW-0472">Membrane</keyword>
<dbReference type="InterPro" id="IPR002067">
    <property type="entry name" value="MCP"/>
</dbReference>
<proteinExistence type="inferred from homology"/>
<dbReference type="SUPFAM" id="SSF103506">
    <property type="entry name" value="Mitochondrial carrier"/>
    <property type="match status" value="1"/>
</dbReference>
<feature type="repeat" description="Solcar" evidence="9">
    <location>
        <begin position="19"/>
        <end position="112"/>
    </location>
</feature>
<evidence type="ECO:0000256" key="7">
    <source>
        <dbReference type="ARBA" id="ARBA00023128"/>
    </source>
</evidence>
<keyword evidence="13" id="KW-1185">Reference proteome</keyword>
<feature type="transmembrane region" description="Helical" evidence="11">
    <location>
        <begin position="184"/>
        <end position="203"/>
    </location>
</feature>
<evidence type="ECO:0000256" key="1">
    <source>
        <dbReference type="ARBA" id="ARBA00004225"/>
    </source>
</evidence>
<evidence type="ECO:0000256" key="6">
    <source>
        <dbReference type="ARBA" id="ARBA00022989"/>
    </source>
</evidence>
<evidence type="ECO:0000256" key="8">
    <source>
        <dbReference type="ARBA" id="ARBA00023136"/>
    </source>
</evidence>
<dbReference type="InterPro" id="IPR044712">
    <property type="entry name" value="SLC25A32-like"/>
</dbReference>
<keyword evidence="4 9" id="KW-0812">Transmembrane</keyword>
<dbReference type="FunFam" id="1.50.40.10:FF:000075">
    <property type="entry name" value="Nicotinamide adenine dinucleotide transporter 2, mitochondrial"/>
    <property type="match status" value="1"/>
</dbReference>
<feature type="transmembrane region" description="Helical" evidence="11">
    <location>
        <begin position="125"/>
        <end position="148"/>
    </location>
</feature>
<dbReference type="GO" id="GO:0031966">
    <property type="term" value="C:mitochondrial membrane"/>
    <property type="evidence" value="ECO:0007669"/>
    <property type="project" value="UniProtKB-SubCell"/>
</dbReference>
<keyword evidence="7" id="KW-0496">Mitochondrion</keyword>
<protein>
    <submittedName>
        <fullName evidence="12">Uncharacterized protein</fullName>
    </submittedName>
</protein>
<dbReference type="PANTHER" id="PTHR45683">
    <property type="entry name" value="MITOCHONDRIAL NICOTINAMIDE ADENINE DINUCLEOTIDE TRANSPORTER 1-RELATED-RELATED"/>
    <property type="match status" value="1"/>
</dbReference>
<evidence type="ECO:0000313" key="13">
    <source>
        <dbReference type="Proteomes" id="UP000765509"/>
    </source>
</evidence>
<accession>A0A9Q3BD39</accession>
<dbReference type="EMBL" id="AVOT02000496">
    <property type="protein sequence ID" value="MBW0463169.1"/>
    <property type="molecule type" value="Genomic_DNA"/>
</dbReference>
<dbReference type="InterPro" id="IPR023395">
    <property type="entry name" value="MCP_dom_sf"/>
</dbReference>
<evidence type="ECO:0000256" key="10">
    <source>
        <dbReference type="RuleBase" id="RU000488"/>
    </source>
</evidence>
<reference evidence="12" key="1">
    <citation type="submission" date="2021-03" db="EMBL/GenBank/DDBJ databases">
        <title>Draft genome sequence of rust myrtle Austropuccinia psidii MF-1, a brazilian biotype.</title>
        <authorList>
            <person name="Quecine M.C."/>
            <person name="Pachon D.M.R."/>
            <person name="Bonatelli M.L."/>
            <person name="Correr F.H."/>
            <person name="Franceschini L.M."/>
            <person name="Leite T.F."/>
            <person name="Margarido G.R.A."/>
            <person name="Almeida C.A."/>
            <person name="Ferrarezi J.A."/>
            <person name="Labate C.A."/>
        </authorList>
    </citation>
    <scope>NUCLEOTIDE SEQUENCE</scope>
    <source>
        <strain evidence="12">MF-1</strain>
    </source>
</reference>
<feature type="repeat" description="Solcar" evidence="9">
    <location>
        <begin position="221"/>
        <end position="327"/>
    </location>
</feature>
<dbReference type="PRINTS" id="PR00926">
    <property type="entry name" value="MITOCARRIER"/>
</dbReference>
<feature type="repeat" description="Solcar" evidence="9">
    <location>
        <begin position="122"/>
        <end position="212"/>
    </location>
</feature>
<keyword evidence="5" id="KW-0677">Repeat</keyword>
<evidence type="ECO:0000313" key="12">
    <source>
        <dbReference type="EMBL" id="MBW0463169.1"/>
    </source>
</evidence>
<dbReference type="InterPro" id="IPR018108">
    <property type="entry name" value="MCP_transmembrane"/>
</dbReference>
<evidence type="ECO:0000256" key="9">
    <source>
        <dbReference type="PROSITE-ProRule" id="PRU00282"/>
    </source>
</evidence>
<gene>
    <name evidence="12" type="ORF">O181_002884</name>
</gene>
<evidence type="ECO:0000256" key="5">
    <source>
        <dbReference type="ARBA" id="ARBA00022737"/>
    </source>
</evidence>
<name>A0A9Q3BD39_9BASI</name>
<evidence type="ECO:0000256" key="2">
    <source>
        <dbReference type="ARBA" id="ARBA00006375"/>
    </source>
</evidence>